<dbReference type="EMBL" id="LR798351">
    <property type="protein sequence ID" value="CAB5225944.1"/>
    <property type="molecule type" value="Genomic_DNA"/>
</dbReference>
<dbReference type="EMBL" id="LR796985">
    <property type="protein sequence ID" value="CAB4180259.1"/>
    <property type="molecule type" value="Genomic_DNA"/>
</dbReference>
<evidence type="ECO:0000313" key="3">
    <source>
        <dbReference type="EMBL" id="CAB4168321.1"/>
    </source>
</evidence>
<accession>A0A6J5Q7I6</accession>
<organism evidence="4">
    <name type="scientific">uncultured Caudovirales phage</name>
    <dbReference type="NCBI Taxonomy" id="2100421"/>
    <lineage>
        <taxon>Viruses</taxon>
        <taxon>Duplodnaviria</taxon>
        <taxon>Heunggongvirae</taxon>
        <taxon>Uroviricota</taxon>
        <taxon>Caudoviricetes</taxon>
        <taxon>Peduoviridae</taxon>
        <taxon>Maltschvirus</taxon>
        <taxon>Maltschvirus maltsch</taxon>
    </lineage>
</organism>
<evidence type="ECO:0000313" key="7">
    <source>
        <dbReference type="EMBL" id="CAB5225944.1"/>
    </source>
</evidence>
<evidence type="ECO:0000313" key="1">
    <source>
        <dbReference type="EMBL" id="CAB4135372.1"/>
    </source>
</evidence>
<sequence length="164" mass="18433">MARTPEIEGVKDTIKALRRIDPELRKEFNAKVKAIAAPMTDAMKSEYSDDRFPSGTKRKWSTKDGRKLFPLTATKAVTGVKVKINTSFKDRNAMYVMQANPAAAIFDMAGKKNFNSLGSAFTSKFASPSRVMWPVAESKVRDVQDQIKDLVEETEKVIQKEVDR</sequence>
<name>A0A6J5Q7I6_9CAUD</name>
<proteinExistence type="predicted"/>
<evidence type="ECO:0000313" key="4">
    <source>
        <dbReference type="EMBL" id="CAB4180259.1"/>
    </source>
</evidence>
<dbReference type="EMBL" id="LR796820">
    <property type="protein sequence ID" value="CAB4168321.1"/>
    <property type="molecule type" value="Genomic_DNA"/>
</dbReference>
<dbReference type="EMBL" id="LR796518">
    <property type="protein sequence ID" value="CAB4149455.1"/>
    <property type="molecule type" value="Genomic_DNA"/>
</dbReference>
<evidence type="ECO:0000313" key="2">
    <source>
        <dbReference type="EMBL" id="CAB4149455.1"/>
    </source>
</evidence>
<gene>
    <name evidence="4" type="ORF">UFOVP1055_15</name>
    <name evidence="5" type="ORF">UFOVP1270_15</name>
    <name evidence="6" type="ORF">UFOVP1397_15</name>
    <name evidence="7" type="ORF">UFOVP1506_16</name>
    <name evidence="1" type="ORF">UFOVP292_16</name>
    <name evidence="2" type="ORF">UFOVP559_12</name>
    <name evidence="3" type="ORF">UFOVP880_7</name>
</gene>
<evidence type="ECO:0000313" key="6">
    <source>
        <dbReference type="EMBL" id="CAB4203821.1"/>
    </source>
</evidence>
<dbReference type="EMBL" id="LR796298">
    <property type="protein sequence ID" value="CAB4135372.1"/>
    <property type="molecule type" value="Genomic_DNA"/>
</dbReference>
<dbReference type="EMBL" id="LR797333">
    <property type="protein sequence ID" value="CAB4203821.1"/>
    <property type="molecule type" value="Genomic_DNA"/>
</dbReference>
<evidence type="ECO:0000313" key="5">
    <source>
        <dbReference type="EMBL" id="CAB4194970.1"/>
    </source>
</evidence>
<reference evidence="4" key="1">
    <citation type="submission" date="2020-05" db="EMBL/GenBank/DDBJ databases">
        <authorList>
            <person name="Chiriac C."/>
            <person name="Salcher M."/>
            <person name="Ghai R."/>
            <person name="Kavagutti S V."/>
        </authorList>
    </citation>
    <scope>NUCLEOTIDE SEQUENCE</scope>
</reference>
<dbReference type="EMBL" id="LR797218">
    <property type="protein sequence ID" value="CAB4194970.1"/>
    <property type="molecule type" value="Genomic_DNA"/>
</dbReference>
<protein>
    <submittedName>
        <fullName evidence="4">Uncharacterized protein</fullName>
    </submittedName>
</protein>